<dbReference type="InterPro" id="IPR036736">
    <property type="entry name" value="ACP-like_sf"/>
</dbReference>
<dbReference type="RefSeq" id="WP_087151008.1">
    <property type="nucleotide sequence ID" value="NZ_VMSO01000001.1"/>
</dbReference>
<gene>
    <name evidence="2" type="ORF">FNY66_00540</name>
</gene>
<dbReference type="EMBL" id="VMSO01000001">
    <property type="protein sequence ID" value="KAA8502788.1"/>
    <property type="molecule type" value="Genomic_DNA"/>
</dbReference>
<dbReference type="Gene3D" id="1.10.1200.10">
    <property type="entry name" value="ACP-like"/>
    <property type="match status" value="1"/>
</dbReference>
<sequence>MSIEELKQKILEVIAESTESDLELTEDTTLYEEMGLASVEAYVLLSDLEEEFGVRIPASALRNVRTTGDLCSLVIRKMT</sequence>
<feature type="domain" description="Carrier" evidence="1">
    <location>
        <begin position="1"/>
        <end position="78"/>
    </location>
</feature>
<dbReference type="SUPFAM" id="SSF47336">
    <property type="entry name" value="ACP-like"/>
    <property type="match status" value="1"/>
</dbReference>
<dbReference type="InterPro" id="IPR009081">
    <property type="entry name" value="PP-bd_ACP"/>
</dbReference>
<dbReference type="Proteomes" id="UP000322025">
    <property type="component" value="Unassembled WGS sequence"/>
</dbReference>
<name>A0A5M9I119_9FIRM</name>
<comment type="caution">
    <text evidence="2">The sequence shown here is derived from an EMBL/GenBank/DDBJ whole genome shotgun (WGS) entry which is preliminary data.</text>
</comment>
<dbReference type="AlphaFoldDB" id="A0A5M9I119"/>
<evidence type="ECO:0000313" key="3">
    <source>
        <dbReference type="Proteomes" id="UP000322025"/>
    </source>
</evidence>
<protein>
    <submittedName>
        <fullName evidence="2">Acyl carrier protein</fullName>
    </submittedName>
</protein>
<proteinExistence type="predicted"/>
<keyword evidence="3" id="KW-1185">Reference proteome</keyword>
<reference evidence="2 3" key="1">
    <citation type="submission" date="2019-07" db="EMBL/GenBank/DDBJ databases">
        <authorList>
            <person name="Wongkuna S."/>
            <person name="Scaria J."/>
        </authorList>
    </citation>
    <scope>NUCLEOTIDE SEQUENCE [LARGE SCALE GENOMIC DNA]</scope>
    <source>
        <strain evidence="2 3">SW178</strain>
    </source>
</reference>
<dbReference type="Pfam" id="PF00550">
    <property type="entry name" value="PP-binding"/>
    <property type="match status" value="1"/>
</dbReference>
<accession>A0A5M9I119</accession>
<dbReference type="OrthoDB" id="9804551at2"/>
<organism evidence="2 3">
    <name type="scientific">Mediterraneibacter catenae</name>
    <dbReference type="NCBI Taxonomy" id="2594882"/>
    <lineage>
        <taxon>Bacteria</taxon>
        <taxon>Bacillati</taxon>
        <taxon>Bacillota</taxon>
        <taxon>Clostridia</taxon>
        <taxon>Lachnospirales</taxon>
        <taxon>Lachnospiraceae</taxon>
        <taxon>Mediterraneibacter</taxon>
    </lineage>
</organism>
<evidence type="ECO:0000313" key="2">
    <source>
        <dbReference type="EMBL" id="KAA8502788.1"/>
    </source>
</evidence>
<evidence type="ECO:0000259" key="1">
    <source>
        <dbReference type="PROSITE" id="PS50075"/>
    </source>
</evidence>
<dbReference type="PROSITE" id="PS50075">
    <property type="entry name" value="CARRIER"/>
    <property type="match status" value="1"/>
</dbReference>